<dbReference type="SUPFAM" id="SSF48239">
    <property type="entry name" value="Terpenoid cyclases/Protein prenyltransferases"/>
    <property type="match status" value="1"/>
</dbReference>
<evidence type="ECO:0000256" key="2">
    <source>
        <dbReference type="ARBA" id="ARBA00010497"/>
    </source>
</evidence>
<sequence length="244" mass="26366">MIIGTPEALELIDRKSILDFFFRLKKDNGSFAVNIGGECDVRGTYTVISTAALLGLLTPELTDGVAEWVASCQTYEGGIAGEPGDEAHGGYSFCGLATLIILEKQNSIALEKLLDWAVKRQMTVEGGFQGRTNKLVDGCYSFWVGAIPILIQSTLKPEDKTKNGCFDGDAAAKYILGACQCTINGGFRDKPGIMCDLNHTCYCLSGLCASARNMDNKALFGNLGIAEIDFVHNINKGKISPFWE</sequence>
<keyword evidence="7" id="KW-0862">Zinc</keyword>
<evidence type="ECO:0000256" key="5">
    <source>
        <dbReference type="ARBA" id="ARBA00022723"/>
    </source>
</evidence>
<organism evidence="9 10">
    <name type="scientific">Bonamia ostreae</name>
    <dbReference type="NCBI Taxonomy" id="126728"/>
    <lineage>
        <taxon>Eukaryota</taxon>
        <taxon>Sar</taxon>
        <taxon>Rhizaria</taxon>
        <taxon>Endomyxa</taxon>
        <taxon>Ascetosporea</taxon>
        <taxon>Haplosporida</taxon>
        <taxon>Bonamia</taxon>
    </lineage>
</organism>
<comment type="caution">
    <text evidence="9">The sequence shown here is derived from an EMBL/GenBank/DDBJ whole genome shotgun (WGS) entry which is preliminary data.</text>
</comment>
<keyword evidence="10" id="KW-1185">Reference proteome</keyword>
<dbReference type="Pfam" id="PF00432">
    <property type="entry name" value="Prenyltrans"/>
    <property type="match status" value="1"/>
</dbReference>
<protein>
    <recommendedName>
        <fullName evidence="8">Prenyltransferase alpha-alpha toroid domain-containing protein</fullName>
    </recommendedName>
</protein>
<dbReference type="InterPro" id="IPR008930">
    <property type="entry name" value="Terpenoid_cyclase/PrenylTrfase"/>
</dbReference>
<gene>
    <name evidence="9" type="ORF">MHBO_001043</name>
</gene>
<dbReference type="Proteomes" id="UP001439008">
    <property type="component" value="Unassembled WGS sequence"/>
</dbReference>
<dbReference type="Gene3D" id="1.50.10.20">
    <property type="match status" value="1"/>
</dbReference>
<comment type="cofactor">
    <cofactor evidence="1">
        <name>Zn(2+)</name>
        <dbReference type="ChEBI" id="CHEBI:29105"/>
    </cofactor>
</comment>
<keyword evidence="4" id="KW-0808">Transferase</keyword>
<keyword evidence="6" id="KW-0677">Repeat</keyword>
<evidence type="ECO:0000313" key="10">
    <source>
        <dbReference type="Proteomes" id="UP001439008"/>
    </source>
</evidence>
<evidence type="ECO:0000256" key="1">
    <source>
        <dbReference type="ARBA" id="ARBA00001947"/>
    </source>
</evidence>
<accession>A0ABV2AHN6</accession>
<proteinExistence type="inferred from homology"/>
<keyword evidence="3" id="KW-0637">Prenyltransferase</keyword>
<evidence type="ECO:0000256" key="4">
    <source>
        <dbReference type="ARBA" id="ARBA00022679"/>
    </source>
</evidence>
<keyword evidence="5" id="KW-0479">Metal-binding</keyword>
<evidence type="ECO:0000259" key="8">
    <source>
        <dbReference type="Pfam" id="PF00432"/>
    </source>
</evidence>
<evidence type="ECO:0000256" key="3">
    <source>
        <dbReference type="ARBA" id="ARBA00022602"/>
    </source>
</evidence>
<evidence type="ECO:0000313" key="9">
    <source>
        <dbReference type="EMBL" id="MES1919180.1"/>
    </source>
</evidence>
<dbReference type="InterPro" id="IPR045089">
    <property type="entry name" value="PGGT1B-like"/>
</dbReference>
<feature type="domain" description="Prenyltransferase alpha-alpha toroid" evidence="8">
    <location>
        <begin position="3"/>
        <end position="221"/>
    </location>
</feature>
<name>A0ABV2AHN6_9EUKA</name>
<comment type="similarity">
    <text evidence="2">Belongs to the protein prenyltransferase subunit beta family.</text>
</comment>
<evidence type="ECO:0000256" key="7">
    <source>
        <dbReference type="ARBA" id="ARBA00022833"/>
    </source>
</evidence>
<reference evidence="9 10" key="1">
    <citation type="journal article" date="2024" name="BMC Biol.">
        <title>Comparative genomics of Ascetosporea gives new insight into the evolutionary basis for animal parasitism in Rhizaria.</title>
        <authorList>
            <person name="Hiltunen Thoren M."/>
            <person name="Onut-Brannstrom I."/>
            <person name="Alfjorden A."/>
            <person name="Peckova H."/>
            <person name="Swords F."/>
            <person name="Hooper C."/>
            <person name="Holzer A.S."/>
            <person name="Bass D."/>
            <person name="Burki F."/>
        </authorList>
    </citation>
    <scope>NUCLEOTIDE SEQUENCE [LARGE SCALE GENOMIC DNA]</scope>
    <source>
        <strain evidence="9">20-A016</strain>
    </source>
</reference>
<dbReference type="InterPro" id="IPR001330">
    <property type="entry name" value="Prenyltrans"/>
</dbReference>
<evidence type="ECO:0000256" key="6">
    <source>
        <dbReference type="ARBA" id="ARBA00022737"/>
    </source>
</evidence>
<dbReference type="PANTHER" id="PTHR11774:SF6">
    <property type="entry name" value="PROTEIN FARNESYLTRANSFERASE SUBUNIT BETA"/>
    <property type="match status" value="1"/>
</dbReference>
<dbReference type="PANTHER" id="PTHR11774">
    <property type="entry name" value="GERANYLGERANYL TRANSFERASE TYPE BETA SUBUNIT"/>
    <property type="match status" value="1"/>
</dbReference>
<dbReference type="EMBL" id="JBDODL010000219">
    <property type="protein sequence ID" value="MES1919180.1"/>
    <property type="molecule type" value="Genomic_DNA"/>
</dbReference>